<keyword evidence="3" id="KW-1185">Reference proteome</keyword>
<dbReference type="InterPro" id="IPR036812">
    <property type="entry name" value="NAD(P)_OxRdtase_dom_sf"/>
</dbReference>
<proteinExistence type="predicted"/>
<protein>
    <submittedName>
        <fullName evidence="2">Aldo/keto reductase</fullName>
    </submittedName>
</protein>
<feature type="domain" description="NADP-dependent oxidoreductase" evidence="1">
    <location>
        <begin position="82"/>
        <end position="298"/>
    </location>
</feature>
<comment type="caution">
    <text evidence="2">The sequence shown here is derived from an EMBL/GenBank/DDBJ whole genome shotgun (WGS) entry which is preliminary data.</text>
</comment>
<gene>
    <name evidence="2" type="ORF">WKW82_10525</name>
</gene>
<dbReference type="PANTHER" id="PTHR43312:SF1">
    <property type="entry name" value="NADP-DEPENDENT OXIDOREDUCTASE DOMAIN-CONTAINING PROTEIN"/>
    <property type="match status" value="1"/>
</dbReference>
<dbReference type="PANTHER" id="PTHR43312">
    <property type="entry name" value="D-THREO-ALDOSE 1-DEHYDROGENASE"/>
    <property type="match status" value="1"/>
</dbReference>
<sequence>MEYAEADRADSSNNKVGHAVLRGVDSIHPIRSFLRFAPFLTKPAQADQEARTSAGKPQKANGSVSAMKYRRLGRTELMVSQVGFGTCQLRMTSHQQALDTLRCGFELGVNIVHTAADYGGAIETVAEAIRTAPQPVYVCSNGWGALNSFEAQFEQSLALFGRRDASGKMRLDMFGIASVEDRLVLGDDVWGDQGQVPFLQRKKRQGVLRNIFCTTHGSPSFIADLIRGGAFDAVMFAYNALGHHALSYRTPAGREHEDLAGNGSLFELAAEHDVGVLLMEVLGGGLLCESKAFGDRVRGLVEAPAPAAPKPCASELLTHLLRTRPQAASLLPGTASVAEAQENALAGHQPNENTDHGTPPHLQVALDAMRSTLCTRCGACEPLCSKQLPVSWMFRASDIERTGAMTFETPLGHHYFDLHPESEVAMCSTCDQRTCRCPTDIDIPGQLTKRHAEMMALRRLGLTPGATRSFNPAAAPQWAVQLMTRTVEGGVLRIALRNLGWHGWHRDMTYPQVRVLCRYRSGTVATLELGDDVPAGSVMHCGVALPVDIPADQVSLFLDIRSRDGGRVELEIHEGSE</sequence>
<dbReference type="InterPro" id="IPR053135">
    <property type="entry name" value="AKR2_Oxidoreductase"/>
</dbReference>
<dbReference type="InterPro" id="IPR023210">
    <property type="entry name" value="NADP_OxRdtase_dom"/>
</dbReference>
<reference evidence="2 3" key="1">
    <citation type="submission" date="2024-03" db="EMBL/GenBank/DDBJ databases">
        <title>Novel species of the genus Variovorax.</title>
        <authorList>
            <person name="Liu Q."/>
            <person name="Xin Y.-H."/>
        </authorList>
    </citation>
    <scope>NUCLEOTIDE SEQUENCE [LARGE SCALE GENOMIC DNA]</scope>
    <source>
        <strain evidence="2 3">KACC 18900</strain>
    </source>
</reference>
<accession>A0ABU8WHT9</accession>
<dbReference type="SUPFAM" id="SSF51430">
    <property type="entry name" value="NAD(P)-linked oxidoreductase"/>
    <property type="match status" value="1"/>
</dbReference>
<dbReference type="Proteomes" id="UP001385892">
    <property type="component" value="Unassembled WGS sequence"/>
</dbReference>
<name>A0ABU8WHT9_9BURK</name>
<dbReference type="EMBL" id="JBBKZT010000004">
    <property type="protein sequence ID" value="MEJ8847086.1"/>
    <property type="molecule type" value="Genomic_DNA"/>
</dbReference>
<dbReference type="RefSeq" id="WP_340342233.1">
    <property type="nucleotide sequence ID" value="NZ_JBBKZT010000004.1"/>
</dbReference>
<dbReference type="Gene3D" id="3.20.20.100">
    <property type="entry name" value="NADP-dependent oxidoreductase domain"/>
    <property type="match status" value="1"/>
</dbReference>
<dbReference type="SUPFAM" id="SSF46548">
    <property type="entry name" value="alpha-helical ferredoxin"/>
    <property type="match status" value="1"/>
</dbReference>
<evidence type="ECO:0000259" key="1">
    <source>
        <dbReference type="Pfam" id="PF00248"/>
    </source>
</evidence>
<evidence type="ECO:0000313" key="3">
    <source>
        <dbReference type="Proteomes" id="UP001385892"/>
    </source>
</evidence>
<evidence type="ECO:0000313" key="2">
    <source>
        <dbReference type="EMBL" id="MEJ8847086.1"/>
    </source>
</evidence>
<organism evidence="2 3">
    <name type="scientific">Variovorax rhizosphaerae</name>
    <dbReference type="NCBI Taxonomy" id="1836200"/>
    <lineage>
        <taxon>Bacteria</taxon>
        <taxon>Pseudomonadati</taxon>
        <taxon>Pseudomonadota</taxon>
        <taxon>Betaproteobacteria</taxon>
        <taxon>Burkholderiales</taxon>
        <taxon>Comamonadaceae</taxon>
        <taxon>Variovorax</taxon>
    </lineage>
</organism>
<dbReference type="Pfam" id="PF00248">
    <property type="entry name" value="Aldo_ket_red"/>
    <property type="match status" value="1"/>
</dbReference>